<evidence type="ECO:0000256" key="3">
    <source>
        <dbReference type="ARBA" id="ARBA00022692"/>
    </source>
</evidence>
<comment type="caution">
    <text evidence="10">The sequence shown here is derived from an EMBL/GenBank/DDBJ whole genome shotgun (WGS) entry which is preliminary data.</text>
</comment>
<evidence type="ECO:0008006" key="12">
    <source>
        <dbReference type="Google" id="ProtNLM"/>
    </source>
</evidence>
<dbReference type="Pfam" id="PF12704">
    <property type="entry name" value="MacB_PCD"/>
    <property type="match status" value="2"/>
</dbReference>
<dbReference type="OrthoDB" id="5749226at2"/>
<feature type="domain" description="MacB-like periplasmic core" evidence="9">
    <location>
        <begin position="28"/>
        <end position="244"/>
    </location>
</feature>
<organism evidence="10 11">
    <name type="scientific">Pseudoalteromonas tunicata D2</name>
    <dbReference type="NCBI Taxonomy" id="87626"/>
    <lineage>
        <taxon>Bacteria</taxon>
        <taxon>Pseudomonadati</taxon>
        <taxon>Pseudomonadota</taxon>
        <taxon>Gammaproteobacteria</taxon>
        <taxon>Alteromonadales</taxon>
        <taxon>Pseudoalteromonadaceae</taxon>
        <taxon>Pseudoalteromonas</taxon>
    </lineage>
</organism>
<evidence type="ECO:0000313" key="11">
    <source>
        <dbReference type="Proteomes" id="UP000006201"/>
    </source>
</evidence>
<dbReference type="GO" id="GO:0022857">
    <property type="term" value="F:transmembrane transporter activity"/>
    <property type="evidence" value="ECO:0007669"/>
    <property type="project" value="TreeGrafter"/>
</dbReference>
<keyword evidence="11" id="KW-1185">Reference proteome</keyword>
<evidence type="ECO:0000256" key="2">
    <source>
        <dbReference type="ARBA" id="ARBA00022475"/>
    </source>
</evidence>
<comment type="similarity">
    <text evidence="6">Belongs to the ABC-4 integral membrane protein family.</text>
</comment>
<dbReference type="HOGENOM" id="CLU_009433_0_0_6"/>
<evidence type="ECO:0000256" key="4">
    <source>
        <dbReference type="ARBA" id="ARBA00022989"/>
    </source>
</evidence>
<feature type="transmembrane region" description="Helical" evidence="7">
    <location>
        <begin position="735"/>
        <end position="753"/>
    </location>
</feature>
<sequence>MKWLQHFFKHDVKLAMMSLMKLPGFSLTVISTLAITLAALAVVLNINYLVLGKALPYPDSDSLITTDQSETINGETQYGFQILSAQFKIYTNTTHIDKMALMSLHGDKLNDVAGSPYVEGVKVTPEYFTLLDVPMHLGRYFTAAQGLNAKQQVVVLSYPIWQKHFASDPSVIGQYTRIGNDNYQIIGVSAASFIPPEVFGNFPVDLWLSFNEEVSLTSHWNAITGGVNGIARLKPGVTLAQASSVLGEQINALYQGREAVAANTAIGAHFVPLKAKIIADSSAMALMLLAGVITLLFIAITNMTNLFLSRAAQKQRVMAIQAALGALPKHLLSSMFAEALILCLAACVIGLIMAGWVMLWLEQDLHYMFARLQQVQLDVVTVVVSFLVSIGLALVMATLSCARINYVALNCQLQGSGKGTGAQISTTTRHVLVATQVGLATVLLFGATSLLSPAIERLQKPTGLNTDNVYYLSVDEGQLAPADRFALSQQIKQSLIRLPQISDVASTEASALAMGWENYLYDDQAKMQGIVSTGYVDSGHFALFEHPILAGRTFVEFTSSHSIPTEIIISQSLAQRLFGQQSAIGKTLQVQPENPLTVVGVVSDIYVPDGRREYAKERYYVPYRGNNLRFSVKVKGSLAIDVLQAQLKQIDAHLTVGQFTPLAQSLENRLRETKLVAILTISLIALALSLAAAGIYGVLSYSVQMRRYELGIHLSLGAHTHTVINMVLKQSMRPVIAGLIAGVLFAVMAYLLLTRIAGVAFEGQIIMVFITLPVMLLIASLACYLPVKKVVAGDPLQALRIE</sequence>
<evidence type="ECO:0000313" key="10">
    <source>
        <dbReference type="EMBL" id="EAR30058.1"/>
    </source>
</evidence>
<evidence type="ECO:0000256" key="1">
    <source>
        <dbReference type="ARBA" id="ARBA00004651"/>
    </source>
</evidence>
<dbReference type="Pfam" id="PF02687">
    <property type="entry name" value="FtsX"/>
    <property type="match status" value="2"/>
</dbReference>
<feature type="transmembrane region" description="Helical" evidence="7">
    <location>
        <begin position="339"/>
        <end position="359"/>
    </location>
</feature>
<feature type="transmembrane region" description="Helical" evidence="7">
    <location>
        <begin position="283"/>
        <end position="308"/>
    </location>
</feature>
<feature type="transmembrane region" description="Helical" evidence="7">
    <location>
        <begin position="675"/>
        <end position="698"/>
    </location>
</feature>
<dbReference type="Proteomes" id="UP000006201">
    <property type="component" value="Unassembled WGS sequence"/>
</dbReference>
<protein>
    <recommendedName>
        <fullName evidence="12">Permease</fullName>
    </recommendedName>
</protein>
<gene>
    <name evidence="10" type="ORF">PTD2_00776</name>
</gene>
<proteinExistence type="inferred from homology"/>
<feature type="transmembrane region" description="Helical" evidence="7">
    <location>
        <begin position="379"/>
        <end position="399"/>
    </location>
</feature>
<dbReference type="RefSeq" id="WP_009836359.1">
    <property type="nucleotide sequence ID" value="NZ_AAOH01000001.1"/>
</dbReference>
<feature type="domain" description="ABC3 transporter permease C-terminal" evidence="8">
    <location>
        <begin position="682"/>
        <end position="792"/>
    </location>
</feature>
<dbReference type="EMBL" id="AAOH01000001">
    <property type="protein sequence ID" value="EAR30058.1"/>
    <property type="molecule type" value="Genomic_DNA"/>
</dbReference>
<dbReference type="InterPro" id="IPR003838">
    <property type="entry name" value="ABC3_permease_C"/>
</dbReference>
<feature type="transmembrane region" description="Helical" evidence="7">
    <location>
        <begin position="765"/>
        <end position="787"/>
    </location>
</feature>
<dbReference type="AlphaFoldDB" id="A4C3C6"/>
<reference evidence="10 11" key="1">
    <citation type="submission" date="2006-02" db="EMBL/GenBank/DDBJ databases">
        <authorList>
            <person name="Moran M.A."/>
            <person name="Kjelleberg S."/>
            <person name="Egan S."/>
            <person name="Saunders N."/>
            <person name="Thomas T."/>
            <person name="Ferriera S."/>
            <person name="Johnson J."/>
            <person name="Kravitz S."/>
            <person name="Halpern A."/>
            <person name="Remington K."/>
            <person name="Beeson K."/>
            <person name="Tran B."/>
            <person name="Rogers Y.-H."/>
            <person name="Friedman R."/>
            <person name="Venter J.C."/>
        </authorList>
    </citation>
    <scope>NUCLEOTIDE SEQUENCE [LARGE SCALE GENOMIC DNA]</scope>
    <source>
        <strain evidence="10 11">D2</strain>
    </source>
</reference>
<dbReference type="eggNOG" id="COG0577">
    <property type="taxonomic scope" value="Bacteria"/>
</dbReference>
<dbReference type="PANTHER" id="PTHR30572">
    <property type="entry name" value="MEMBRANE COMPONENT OF TRANSPORTER-RELATED"/>
    <property type="match status" value="1"/>
</dbReference>
<keyword evidence="2" id="KW-1003">Cell membrane</keyword>
<evidence type="ECO:0000256" key="5">
    <source>
        <dbReference type="ARBA" id="ARBA00023136"/>
    </source>
</evidence>
<keyword evidence="4 7" id="KW-1133">Transmembrane helix</keyword>
<dbReference type="InterPro" id="IPR050250">
    <property type="entry name" value="Macrolide_Exporter_MacB"/>
</dbReference>
<feature type="domain" description="MacB-like periplasmic core" evidence="9">
    <location>
        <begin position="467"/>
        <end position="649"/>
    </location>
</feature>
<dbReference type="GO" id="GO:0005886">
    <property type="term" value="C:plasma membrane"/>
    <property type="evidence" value="ECO:0007669"/>
    <property type="project" value="UniProtKB-SubCell"/>
</dbReference>
<evidence type="ECO:0000256" key="7">
    <source>
        <dbReference type="SAM" id="Phobius"/>
    </source>
</evidence>
<keyword evidence="5 7" id="KW-0472">Membrane</keyword>
<dbReference type="InterPro" id="IPR025857">
    <property type="entry name" value="MacB_PCD"/>
</dbReference>
<evidence type="ECO:0000256" key="6">
    <source>
        <dbReference type="ARBA" id="ARBA00038076"/>
    </source>
</evidence>
<keyword evidence="3 7" id="KW-0812">Transmembrane</keyword>
<name>A4C3C6_9GAMM</name>
<feature type="domain" description="ABC3 transporter permease C-terminal" evidence="8">
    <location>
        <begin position="292"/>
        <end position="404"/>
    </location>
</feature>
<dbReference type="PANTHER" id="PTHR30572:SF4">
    <property type="entry name" value="ABC TRANSPORTER PERMEASE YTRF"/>
    <property type="match status" value="1"/>
</dbReference>
<comment type="subcellular location">
    <subcellularLocation>
        <location evidence="1">Cell membrane</location>
        <topology evidence="1">Multi-pass membrane protein</topology>
    </subcellularLocation>
</comment>
<evidence type="ECO:0000259" key="8">
    <source>
        <dbReference type="Pfam" id="PF02687"/>
    </source>
</evidence>
<dbReference type="STRING" id="87626.PTD2_00776"/>
<accession>A4C3C6</accession>
<evidence type="ECO:0000259" key="9">
    <source>
        <dbReference type="Pfam" id="PF12704"/>
    </source>
</evidence>